<comment type="function">
    <text evidence="1">Catalyzes the reversible oxidative deamination of glutamate to alpha-ketoglutarate and ammonia.</text>
</comment>
<feature type="active site" description="Proton donor/acceptor" evidence="5">
    <location>
        <position position="78"/>
    </location>
</feature>
<evidence type="ECO:0000256" key="2">
    <source>
        <dbReference type="ARBA" id="ARBA00006382"/>
    </source>
</evidence>
<keyword evidence="3 7" id="KW-0560">Oxidoreductase</keyword>
<dbReference type="SMART" id="SM00839">
    <property type="entry name" value="ELFV_dehydrog"/>
    <property type="match status" value="1"/>
</dbReference>
<dbReference type="InterPro" id="IPR036291">
    <property type="entry name" value="NAD(P)-bd_dom_sf"/>
</dbReference>
<dbReference type="KEGG" id="tcd:AAIA72_10055"/>
<proteinExistence type="inferred from homology"/>
<evidence type="ECO:0000256" key="7">
    <source>
        <dbReference type="RuleBase" id="RU004417"/>
    </source>
</evidence>
<comment type="similarity">
    <text evidence="2 7">Belongs to the Glu/Leu/Phe/Val dehydrogenases family.</text>
</comment>
<evidence type="ECO:0000256" key="5">
    <source>
        <dbReference type="PIRSR" id="PIRSR000188-1"/>
    </source>
</evidence>
<dbReference type="InterPro" id="IPR006097">
    <property type="entry name" value="Glu/Leu/Phe/Val/Trp_DH_dimer"/>
</dbReference>
<name>A0AB39USX7_9GAMM</name>
<dbReference type="PANTHER" id="PTHR42722">
    <property type="entry name" value="LEUCINE DEHYDROGENASE"/>
    <property type="match status" value="1"/>
</dbReference>
<dbReference type="GO" id="GO:0000166">
    <property type="term" value="F:nucleotide binding"/>
    <property type="evidence" value="ECO:0007669"/>
    <property type="project" value="UniProtKB-KW"/>
</dbReference>
<evidence type="ECO:0000256" key="4">
    <source>
        <dbReference type="ARBA" id="ARBA00023027"/>
    </source>
</evidence>
<dbReference type="Gene3D" id="3.40.50.10860">
    <property type="entry name" value="Leucine Dehydrogenase, chain A, domain 1"/>
    <property type="match status" value="1"/>
</dbReference>
<dbReference type="PIRSF" id="PIRSF000188">
    <property type="entry name" value="Phe_leu_dh"/>
    <property type="match status" value="1"/>
</dbReference>
<feature type="binding site" evidence="6">
    <location>
        <begin position="174"/>
        <end position="179"/>
    </location>
    <ligand>
        <name>NAD(+)</name>
        <dbReference type="ChEBI" id="CHEBI:57540"/>
    </ligand>
</feature>
<evidence type="ECO:0000256" key="3">
    <source>
        <dbReference type="ARBA" id="ARBA00023002"/>
    </source>
</evidence>
<dbReference type="PRINTS" id="PR00082">
    <property type="entry name" value="GLFDHDRGNASE"/>
</dbReference>
<dbReference type="Pfam" id="PF00208">
    <property type="entry name" value="ELFV_dehydrog"/>
    <property type="match status" value="2"/>
</dbReference>
<keyword evidence="4 6" id="KW-0520">NAD</keyword>
<dbReference type="InterPro" id="IPR016211">
    <property type="entry name" value="Glu/Phe/Leu/Val/Trp_DH_bac/arc"/>
</dbReference>
<accession>A0AB39USX7</accession>
<feature type="domain" description="Glutamate/phenylalanine/leucine/valine/L-tryptophan dehydrogenase C-terminal" evidence="8">
    <location>
        <begin position="138"/>
        <end position="345"/>
    </location>
</feature>
<evidence type="ECO:0000256" key="6">
    <source>
        <dbReference type="PIRSR" id="PIRSR000188-2"/>
    </source>
</evidence>
<evidence type="ECO:0000313" key="9">
    <source>
        <dbReference type="EMBL" id="XDT71149.1"/>
    </source>
</evidence>
<dbReference type="GO" id="GO:0006520">
    <property type="term" value="P:amino acid metabolic process"/>
    <property type="evidence" value="ECO:0007669"/>
    <property type="project" value="InterPro"/>
</dbReference>
<dbReference type="SUPFAM" id="SSF53223">
    <property type="entry name" value="Aminoacid dehydrogenase-like, N-terminal domain"/>
    <property type="match status" value="1"/>
</dbReference>
<reference evidence="9" key="1">
    <citation type="submission" date="2024-05" db="EMBL/GenBank/DDBJ databases">
        <title>Genome sequencing of novel strain.</title>
        <authorList>
            <person name="Ganbat D."/>
            <person name="Ganbat S."/>
            <person name="Lee S.-J."/>
        </authorList>
    </citation>
    <scope>NUCLEOTIDE SEQUENCE</scope>
    <source>
        <strain evidence="9">SMD15-11</strain>
    </source>
</reference>
<evidence type="ECO:0000256" key="1">
    <source>
        <dbReference type="ARBA" id="ARBA00003868"/>
    </source>
</evidence>
<gene>
    <name evidence="9" type="ORF">AAIA72_10055</name>
</gene>
<dbReference type="AlphaFoldDB" id="A0AB39USX7"/>
<dbReference type="InterPro" id="IPR006096">
    <property type="entry name" value="Glu/Leu/Phe/Val/Trp_DH_C"/>
</dbReference>
<dbReference type="Pfam" id="PF02812">
    <property type="entry name" value="ELFV_dehydrog_N"/>
    <property type="match status" value="1"/>
</dbReference>
<dbReference type="PANTHER" id="PTHR42722:SF1">
    <property type="entry name" value="VALINE DEHYDROGENASE"/>
    <property type="match status" value="1"/>
</dbReference>
<sequence length="345" mass="37287">MFTLLDRYRVNALHVRDDAATGLKAIIAIHNTRFGPALGGCRFVHYHSTDAALEDAVRLARGMSYKAVMAGLPQGGGKSVILKPRGPHDREALFREFGRFVDSLGGEYITAIDAGTGARDMDWIGEHTPHVTSTSHEVNPSVFTARGVYEGIRAAVRHKLDRDDLEGLRIAVQGLGNVGWRLCEHLHAAGARLIVSDIEPERVQRAVQTLGAEAVAPEDIYAVPCVVFAPCGLGGIINPETLKHLHCRIVAGSANNQLLSEADGVTLHKHGILYAPDYVINAGGLIYASLNHLGHSLSEIETKTLRIGETLLDLFEQADTCNLPPSVMADQLAESRLYGELSRAA</sequence>
<dbReference type="Gene3D" id="3.40.50.720">
    <property type="entry name" value="NAD(P)-binding Rossmann-like Domain"/>
    <property type="match status" value="1"/>
</dbReference>
<dbReference type="RefSeq" id="WP_369600188.1">
    <property type="nucleotide sequence ID" value="NZ_CP154858.1"/>
</dbReference>
<keyword evidence="6" id="KW-0547">Nucleotide-binding</keyword>
<dbReference type="InterPro" id="IPR006095">
    <property type="entry name" value="Glu/Leu/Phe/Val/Trp_DH"/>
</dbReference>
<dbReference type="InterPro" id="IPR046346">
    <property type="entry name" value="Aminoacid_DH-like_N_sf"/>
</dbReference>
<organism evidence="9">
    <name type="scientific">Thermohahella caldifontis</name>
    <dbReference type="NCBI Taxonomy" id="3142973"/>
    <lineage>
        <taxon>Bacteria</taxon>
        <taxon>Pseudomonadati</taxon>
        <taxon>Pseudomonadota</taxon>
        <taxon>Gammaproteobacteria</taxon>
        <taxon>Oceanospirillales</taxon>
        <taxon>Hahellaceae</taxon>
        <taxon>Thermohahella</taxon>
    </lineage>
</organism>
<dbReference type="CDD" id="cd01075">
    <property type="entry name" value="NAD_bind_Leu_Phe_Val_DH"/>
    <property type="match status" value="1"/>
</dbReference>
<dbReference type="EMBL" id="CP154858">
    <property type="protein sequence ID" value="XDT71149.1"/>
    <property type="molecule type" value="Genomic_DNA"/>
</dbReference>
<dbReference type="SUPFAM" id="SSF51735">
    <property type="entry name" value="NAD(P)-binding Rossmann-fold domains"/>
    <property type="match status" value="1"/>
</dbReference>
<evidence type="ECO:0000259" key="8">
    <source>
        <dbReference type="SMART" id="SM00839"/>
    </source>
</evidence>
<dbReference type="GO" id="GO:0016639">
    <property type="term" value="F:oxidoreductase activity, acting on the CH-NH2 group of donors, NAD or NADP as acceptor"/>
    <property type="evidence" value="ECO:0007669"/>
    <property type="project" value="InterPro"/>
</dbReference>
<protein>
    <submittedName>
        <fullName evidence="9">Amino acid dehydrogenase</fullName>
    </submittedName>
</protein>